<dbReference type="EMBL" id="CM046126">
    <property type="protein sequence ID" value="KAI8427200.1"/>
    <property type="molecule type" value="Genomic_DNA"/>
</dbReference>
<protein>
    <submittedName>
        <fullName evidence="1">Uncharacterized protein</fullName>
    </submittedName>
</protein>
<comment type="caution">
    <text evidence="1">The sequence shown here is derived from an EMBL/GenBank/DDBJ whole genome shotgun (WGS) entry which is preliminary data.</text>
</comment>
<dbReference type="Proteomes" id="UP001064048">
    <property type="component" value="Chromosome 26"/>
</dbReference>
<name>A0ACC0JT19_CHOFU</name>
<reference evidence="1 2" key="1">
    <citation type="journal article" date="2022" name="Genome Biol. Evol.">
        <title>The Spruce Budworm Genome: Reconstructing the Evolutionary History of Antifreeze Proteins.</title>
        <authorList>
            <person name="Beliveau C."/>
            <person name="Gagne P."/>
            <person name="Picq S."/>
            <person name="Vernygora O."/>
            <person name="Keeling C.I."/>
            <person name="Pinkney K."/>
            <person name="Doucet D."/>
            <person name="Wen F."/>
            <person name="Johnston J.S."/>
            <person name="Maaroufi H."/>
            <person name="Boyle B."/>
            <person name="Laroche J."/>
            <person name="Dewar K."/>
            <person name="Juretic N."/>
            <person name="Blackburn G."/>
            <person name="Nisole A."/>
            <person name="Brunet B."/>
            <person name="Brandao M."/>
            <person name="Lumley L."/>
            <person name="Duan J."/>
            <person name="Quan G."/>
            <person name="Lucarotti C.J."/>
            <person name="Roe A.D."/>
            <person name="Sperling F.A.H."/>
            <person name="Levesque R.C."/>
            <person name="Cusson M."/>
        </authorList>
    </citation>
    <scope>NUCLEOTIDE SEQUENCE [LARGE SCALE GENOMIC DNA]</scope>
    <source>
        <strain evidence="1">Glfc:IPQL:Cfum</strain>
    </source>
</reference>
<organism evidence="1 2">
    <name type="scientific">Choristoneura fumiferana</name>
    <name type="common">Spruce budworm moth</name>
    <name type="synonym">Archips fumiferana</name>
    <dbReference type="NCBI Taxonomy" id="7141"/>
    <lineage>
        <taxon>Eukaryota</taxon>
        <taxon>Metazoa</taxon>
        <taxon>Ecdysozoa</taxon>
        <taxon>Arthropoda</taxon>
        <taxon>Hexapoda</taxon>
        <taxon>Insecta</taxon>
        <taxon>Pterygota</taxon>
        <taxon>Neoptera</taxon>
        <taxon>Endopterygota</taxon>
        <taxon>Lepidoptera</taxon>
        <taxon>Glossata</taxon>
        <taxon>Ditrysia</taxon>
        <taxon>Tortricoidea</taxon>
        <taxon>Tortricidae</taxon>
        <taxon>Tortricinae</taxon>
        <taxon>Choristoneura</taxon>
    </lineage>
</organism>
<keyword evidence="2" id="KW-1185">Reference proteome</keyword>
<evidence type="ECO:0000313" key="1">
    <source>
        <dbReference type="EMBL" id="KAI8427200.1"/>
    </source>
</evidence>
<proteinExistence type="predicted"/>
<evidence type="ECO:0000313" key="2">
    <source>
        <dbReference type="Proteomes" id="UP001064048"/>
    </source>
</evidence>
<sequence>MESADCCSFVSTEQSDWANSPTAESEPVKEEPEWGECGVSEAAVAEGLYADHEIKDEIVIGPETVQQQDVAFSLQRGKRAGGSPDGKRLPSPMDTCNTRRVTNAVCRMEDGPCWAKLEGSSDAPDCTNTCPWDDPCWNRSTEQKYELRSCFVRLERLPEGGQHLPDLDLLVICCCKPWKSMQSDPSASALWHRGKKRKRRSRDLPSPLKCHQQSALNRTDEKPCKLKPAGRAEAAPECTHTRPGEGPRCNMSHNQKFELSSYSVRLERILIEDLTCATCLITFDSKSSLKIHSCKDSVEETSLKDQGCDEPVKTYFQRDDCTKQYLQKRHLVKHLATHKHRDPKQPRYEETRPSPLVRSVRAAPPSHVSSVLYGSRSKKTNLLSDASQLHTKLRL</sequence>
<accession>A0ACC0JT19</accession>
<gene>
    <name evidence="1" type="ORF">MSG28_014803</name>
</gene>